<keyword evidence="3" id="KW-0732">Signal</keyword>
<reference evidence="5 6" key="1">
    <citation type="submission" date="2019-12" db="EMBL/GenBank/DDBJ databases">
        <title>Chitinophaga sp. strain ysch24 (GDMCC 1.1355), whole genome shotgun sequence.</title>
        <authorList>
            <person name="Zhang X."/>
        </authorList>
    </citation>
    <scope>NUCLEOTIDE SEQUENCE [LARGE SCALE GENOMIC DNA]</scope>
    <source>
        <strain evidence="6">ysch24</strain>
    </source>
</reference>
<dbReference type="InterPro" id="IPR002701">
    <property type="entry name" value="CM_II_prokaryot"/>
</dbReference>
<keyword evidence="2" id="KW-0413">Isomerase</keyword>
<dbReference type="PANTHER" id="PTHR38041">
    <property type="entry name" value="CHORISMATE MUTASE"/>
    <property type="match status" value="1"/>
</dbReference>
<organism evidence="5 6">
    <name type="scientific">Chitinophaga tropicalis</name>
    <dbReference type="NCBI Taxonomy" id="2683588"/>
    <lineage>
        <taxon>Bacteria</taxon>
        <taxon>Pseudomonadati</taxon>
        <taxon>Bacteroidota</taxon>
        <taxon>Chitinophagia</taxon>
        <taxon>Chitinophagales</taxon>
        <taxon>Chitinophagaceae</taxon>
        <taxon>Chitinophaga</taxon>
    </lineage>
</organism>
<name>A0A7K1U0S3_9BACT</name>
<proteinExistence type="predicted"/>
<evidence type="ECO:0000313" key="6">
    <source>
        <dbReference type="Proteomes" id="UP000461730"/>
    </source>
</evidence>
<dbReference type="InterPro" id="IPR036979">
    <property type="entry name" value="CM_dom_sf"/>
</dbReference>
<dbReference type="AlphaFoldDB" id="A0A7K1U0S3"/>
<dbReference type="GO" id="GO:0046417">
    <property type="term" value="P:chorismate metabolic process"/>
    <property type="evidence" value="ECO:0007669"/>
    <property type="project" value="InterPro"/>
</dbReference>
<dbReference type="Pfam" id="PF01817">
    <property type="entry name" value="CM_2"/>
    <property type="match status" value="1"/>
</dbReference>
<dbReference type="GO" id="GO:0009697">
    <property type="term" value="P:salicylic acid biosynthetic process"/>
    <property type="evidence" value="ECO:0007669"/>
    <property type="project" value="TreeGrafter"/>
</dbReference>
<dbReference type="EC" id="5.4.99.5" evidence="1"/>
<evidence type="ECO:0000256" key="1">
    <source>
        <dbReference type="ARBA" id="ARBA00012404"/>
    </source>
</evidence>
<feature type="chain" id="PRO_5029586289" description="chorismate mutase" evidence="3">
    <location>
        <begin position="21"/>
        <end position="117"/>
    </location>
</feature>
<dbReference type="SUPFAM" id="SSF48600">
    <property type="entry name" value="Chorismate mutase II"/>
    <property type="match status" value="1"/>
</dbReference>
<evidence type="ECO:0000313" key="5">
    <source>
        <dbReference type="EMBL" id="MVT07886.1"/>
    </source>
</evidence>
<evidence type="ECO:0000256" key="2">
    <source>
        <dbReference type="ARBA" id="ARBA00023235"/>
    </source>
</evidence>
<dbReference type="PROSITE" id="PS51168">
    <property type="entry name" value="CHORISMATE_MUT_2"/>
    <property type="match status" value="1"/>
</dbReference>
<gene>
    <name evidence="5" type="ORF">GO493_06410</name>
</gene>
<dbReference type="PANTHER" id="PTHR38041:SF1">
    <property type="entry name" value="CHORISMATE MUTASE"/>
    <property type="match status" value="1"/>
</dbReference>
<comment type="caution">
    <text evidence="5">The sequence shown here is derived from an EMBL/GenBank/DDBJ whole genome shotgun (WGS) entry which is preliminary data.</text>
</comment>
<dbReference type="Gene3D" id="1.20.59.10">
    <property type="entry name" value="Chorismate mutase"/>
    <property type="match status" value="1"/>
</dbReference>
<feature type="domain" description="Chorismate mutase" evidence="4">
    <location>
        <begin position="25"/>
        <end position="116"/>
    </location>
</feature>
<evidence type="ECO:0000256" key="3">
    <source>
        <dbReference type="SAM" id="SignalP"/>
    </source>
</evidence>
<dbReference type="Proteomes" id="UP000461730">
    <property type="component" value="Unassembled WGS sequence"/>
</dbReference>
<evidence type="ECO:0000259" key="4">
    <source>
        <dbReference type="PROSITE" id="PS51168"/>
    </source>
</evidence>
<dbReference type="RefSeq" id="WP_157305308.1">
    <property type="nucleotide sequence ID" value="NZ_WRXN01000002.1"/>
</dbReference>
<feature type="signal peptide" evidence="3">
    <location>
        <begin position="1"/>
        <end position="20"/>
    </location>
</feature>
<sequence length="117" mass="13138">MKKGLIITGMLLAGLVNANAQTQTAPKQDTLTMFRGKINQLDKEIVHLLGERMAAARAIGTYKMNHKIEVTQSARFNEVLQKAISQGKEEGLSEEFIKALYEDIHKESIRQQEALKQ</sequence>
<dbReference type="SMART" id="SM00830">
    <property type="entry name" value="CM_2"/>
    <property type="match status" value="1"/>
</dbReference>
<dbReference type="InterPro" id="IPR036263">
    <property type="entry name" value="Chorismate_II_sf"/>
</dbReference>
<protein>
    <recommendedName>
        <fullName evidence="1">chorismate mutase</fullName>
        <ecNumber evidence="1">5.4.99.5</ecNumber>
    </recommendedName>
</protein>
<accession>A0A7K1U0S3</accession>
<dbReference type="GO" id="GO:0004106">
    <property type="term" value="F:chorismate mutase activity"/>
    <property type="evidence" value="ECO:0007669"/>
    <property type="project" value="UniProtKB-EC"/>
</dbReference>
<dbReference type="InterPro" id="IPR051331">
    <property type="entry name" value="Chorismate_mutase-related"/>
</dbReference>
<dbReference type="EMBL" id="WRXN01000002">
    <property type="protein sequence ID" value="MVT07886.1"/>
    <property type="molecule type" value="Genomic_DNA"/>
</dbReference>
<keyword evidence="6" id="KW-1185">Reference proteome</keyword>